<dbReference type="EMBL" id="WOEY01000029">
    <property type="protein sequence ID" value="NPT41289.1"/>
    <property type="molecule type" value="Genomic_DNA"/>
</dbReference>
<name>A0ABX2BK38_9BURK</name>
<organism evidence="1 2">
    <name type="scientific">Paraburkholderia solitsugae</name>
    <dbReference type="NCBI Taxonomy" id="2675748"/>
    <lineage>
        <taxon>Bacteria</taxon>
        <taxon>Pseudomonadati</taxon>
        <taxon>Pseudomonadota</taxon>
        <taxon>Betaproteobacteria</taxon>
        <taxon>Burkholderiales</taxon>
        <taxon>Burkholderiaceae</taxon>
        <taxon>Paraburkholderia</taxon>
    </lineage>
</organism>
<proteinExistence type="predicted"/>
<comment type="caution">
    <text evidence="1">The sequence shown here is derived from an EMBL/GenBank/DDBJ whole genome shotgun (WGS) entry which is preliminary data.</text>
</comment>
<reference evidence="1 2" key="1">
    <citation type="submission" date="2019-11" db="EMBL/GenBank/DDBJ databases">
        <title>Metabolism of dissolved organic matter in forest soils.</title>
        <authorList>
            <person name="Cyle K.T."/>
            <person name="Wilhelm R.C."/>
            <person name="Martinez C.E."/>
        </authorList>
    </citation>
    <scope>NUCLEOTIDE SEQUENCE [LARGE SCALE GENOMIC DNA]</scope>
    <source>
        <strain evidence="1 2">1N</strain>
    </source>
</reference>
<evidence type="ECO:0000313" key="1">
    <source>
        <dbReference type="EMBL" id="NPT41289.1"/>
    </source>
</evidence>
<gene>
    <name evidence="1" type="ORF">GNZ12_08150</name>
</gene>
<keyword evidence="2" id="KW-1185">Reference proteome</keyword>
<accession>A0ABX2BK38</accession>
<evidence type="ECO:0000313" key="2">
    <source>
        <dbReference type="Proteomes" id="UP000652198"/>
    </source>
</evidence>
<dbReference type="Proteomes" id="UP000652198">
    <property type="component" value="Unassembled WGS sequence"/>
</dbReference>
<sequence length="55" mass="6010">MVMKSKTPCNPLPAGIAKVMKRLHYPLDTDSKPGDRVGIRINGNLRVFHALAIAP</sequence>
<protein>
    <submittedName>
        <fullName evidence="1">Uncharacterized protein</fullName>
    </submittedName>
</protein>